<comment type="caution">
    <text evidence="3">The sequence shown here is derived from an EMBL/GenBank/DDBJ whole genome shotgun (WGS) entry which is preliminary data.</text>
</comment>
<dbReference type="RefSeq" id="WP_308454943.1">
    <property type="nucleotide sequence ID" value="NZ_JAJEQR010000074.1"/>
</dbReference>
<dbReference type="Gene3D" id="3.30.70.330">
    <property type="match status" value="1"/>
</dbReference>
<gene>
    <name evidence="3" type="ORF">LKD81_16325</name>
</gene>
<dbReference type="GO" id="GO:0003723">
    <property type="term" value="F:RNA binding"/>
    <property type="evidence" value="ECO:0007669"/>
    <property type="project" value="UniProtKB-KW"/>
</dbReference>
<dbReference type="SMART" id="SM00363">
    <property type="entry name" value="S4"/>
    <property type="match status" value="1"/>
</dbReference>
<dbReference type="InterPro" id="IPR040591">
    <property type="entry name" value="RqcP2_RBD"/>
</dbReference>
<protein>
    <submittedName>
        <fullName evidence="3">YlmH/Sll1252 family protein</fullName>
    </submittedName>
</protein>
<dbReference type="Pfam" id="PF17774">
    <property type="entry name" value="YlmH_RBD"/>
    <property type="match status" value="1"/>
</dbReference>
<proteinExistence type="predicted"/>
<evidence type="ECO:0000313" key="4">
    <source>
        <dbReference type="Proteomes" id="UP001198182"/>
    </source>
</evidence>
<accession>A0AAE3JGG1</accession>
<evidence type="ECO:0000313" key="3">
    <source>
        <dbReference type="EMBL" id="MCC2232538.1"/>
    </source>
</evidence>
<dbReference type="Proteomes" id="UP001198182">
    <property type="component" value="Unassembled WGS sequence"/>
</dbReference>
<sequence>MEQDELLKKRLLDLATKADRQNVYTYTGFLSLAEQSEYHQMERELAFAGCQMFGGAENCERMMLQFGSADTFGYEGTFPIAVLEIRPSAEKFAEELGHRDYLGAILNLGIERSLIGDIVIREKKAWVFCVESIAEFLCDNLTKIRHTAVRCSISSGSVPELAPHLEEVILNVASGRIDAVAAAWTKLSRSKVTELFREKKIFVNGRLQENVSYQLKEGETLTVRGYGKIIYNGILGETKKGRSRVQIWVYV</sequence>
<evidence type="ECO:0000256" key="1">
    <source>
        <dbReference type="PROSITE-ProRule" id="PRU00182"/>
    </source>
</evidence>
<evidence type="ECO:0000259" key="2">
    <source>
        <dbReference type="SMART" id="SM00363"/>
    </source>
</evidence>
<dbReference type="Gene3D" id="3.30.1370.160">
    <property type="match status" value="1"/>
</dbReference>
<keyword evidence="1" id="KW-0694">RNA-binding</keyword>
<dbReference type="CDD" id="cd00165">
    <property type="entry name" value="S4"/>
    <property type="match status" value="1"/>
</dbReference>
<organism evidence="3 4">
    <name type="scientific">Hominifimenecus microfluidus</name>
    <dbReference type="NCBI Taxonomy" id="2885348"/>
    <lineage>
        <taxon>Bacteria</taxon>
        <taxon>Bacillati</taxon>
        <taxon>Bacillota</taxon>
        <taxon>Clostridia</taxon>
        <taxon>Lachnospirales</taxon>
        <taxon>Lachnospiraceae</taxon>
        <taxon>Hominifimenecus</taxon>
    </lineage>
</organism>
<dbReference type="AlphaFoldDB" id="A0AAE3JGG1"/>
<keyword evidence="4" id="KW-1185">Reference proteome</keyword>
<dbReference type="InterPro" id="IPR036986">
    <property type="entry name" value="S4_RNA-bd_sf"/>
</dbReference>
<dbReference type="SUPFAM" id="SSF55174">
    <property type="entry name" value="Alpha-L RNA-binding motif"/>
    <property type="match status" value="1"/>
</dbReference>
<dbReference type="InterPro" id="IPR002942">
    <property type="entry name" value="S4_RNA-bd"/>
</dbReference>
<feature type="domain" description="RNA-binding S4" evidence="2">
    <location>
        <begin position="175"/>
        <end position="235"/>
    </location>
</feature>
<dbReference type="InterPro" id="IPR012677">
    <property type="entry name" value="Nucleotide-bd_a/b_plait_sf"/>
</dbReference>
<reference evidence="3" key="1">
    <citation type="submission" date="2021-10" db="EMBL/GenBank/DDBJ databases">
        <title>Anaerobic single-cell dispensing facilitates the cultivation of human gut bacteria.</title>
        <authorList>
            <person name="Afrizal A."/>
        </authorList>
    </citation>
    <scope>NUCLEOTIDE SEQUENCE</scope>
    <source>
        <strain evidence="3">CLA-AA-H215</strain>
    </source>
</reference>
<dbReference type="Gene3D" id="3.10.290.10">
    <property type="entry name" value="RNA-binding S4 domain"/>
    <property type="match status" value="1"/>
</dbReference>
<name>A0AAE3JGG1_9FIRM</name>
<dbReference type="PROSITE" id="PS50889">
    <property type="entry name" value="S4"/>
    <property type="match status" value="1"/>
</dbReference>
<dbReference type="EMBL" id="JAJEQR010000074">
    <property type="protein sequence ID" value="MCC2232538.1"/>
    <property type="molecule type" value="Genomic_DNA"/>
</dbReference>